<accession>A0A5J4ZAL7</accession>
<reference evidence="3" key="1">
    <citation type="journal article" date="2019" name="Nat. Commun.">
        <title>Expansion of phycobilisome linker gene families in mesophilic red algae.</title>
        <authorList>
            <person name="Lee J."/>
            <person name="Kim D."/>
            <person name="Bhattacharya D."/>
            <person name="Yoon H.S."/>
        </authorList>
    </citation>
    <scope>NUCLEOTIDE SEQUENCE [LARGE SCALE GENOMIC DNA]</scope>
    <source>
        <strain evidence="3">CCMP 1328</strain>
    </source>
</reference>
<keyword evidence="3" id="KW-1185">Reference proteome</keyword>
<feature type="compositionally biased region" description="Basic and acidic residues" evidence="1">
    <location>
        <begin position="7"/>
        <end position="21"/>
    </location>
</feature>
<gene>
    <name evidence="2" type="ORF">FVE85_7398</name>
</gene>
<evidence type="ECO:0000313" key="2">
    <source>
        <dbReference type="EMBL" id="KAA8499813.1"/>
    </source>
</evidence>
<feature type="region of interest" description="Disordered" evidence="1">
    <location>
        <begin position="95"/>
        <end position="149"/>
    </location>
</feature>
<protein>
    <submittedName>
        <fullName evidence="2">Uncharacterized protein</fullName>
    </submittedName>
</protein>
<feature type="compositionally biased region" description="Acidic residues" evidence="1">
    <location>
        <begin position="110"/>
        <end position="139"/>
    </location>
</feature>
<evidence type="ECO:0000313" key="3">
    <source>
        <dbReference type="Proteomes" id="UP000324585"/>
    </source>
</evidence>
<comment type="caution">
    <text evidence="2">The sequence shown here is derived from an EMBL/GenBank/DDBJ whole genome shotgun (WGS) entry which is preliminary data.</text>
</comment>
<name>A0A5J4ZAL7_PORPP</name>
<dbReference type="Proteomes" id="UP000324585">
    <property type="component" value="Unassembled WGS sequence"/>
</dbReference>
<organism evidence="2 3">
    <name type="scientific">Porphyridium purpureum</name>
    <name type="common">Red alga</name>
    <name type="synonym">Porphyridium cruentum</name>
    <dbReference type="NCBI Taxonomy" id="35688"/>
    <lineage>
        <taxon>Eukaryota</taxon>
        <taxon>Rhodophyta</taxon>
        <taxon>Bangiophyceae</taxon>
        <taxon>Porphyridiales</taxon>
        <taxon>Porphyridiaceae</taxon>
        <taxon>Porphyridium</taxon>
    </lineage>
</organism>
<dbReference type="AlphaFoldDB" id="A0A5J4ZAL7"/>
<dbReference type="EMBL" id="VRMN01000001">
    <property type="protein sequence ID" value="KAA8499813.1"/>
    <property type="molecule type" value="Genomic_DNA"/>
</dbReference>
<proteinExistence type="predicted"/>
<sequence length="256" mass="28035">MARNKRAKEQERGDEVRKRLGFEGGEQDAGEGAKQNDGQPVLVVEAPLAASESLPEQLAGAGMEEVVDVSVKMKEEQGGEPTVQMAVTMPTTMPKTALQRQDQVGMDARSDEEEGAGDKEEELEPEAETEAEQGNEQDQDSNLNAPAMPRKRSQGFKVCPSCKYHNAVAVAECRECNHVFYVKKGLQIAKRECPQCQWSNKVTSKTCRSCGFSFRQQTEQKKAIHKSLAKAIKDGAKPGSNTAPQYYQLGPAFNGL</sequence>
<evidence type="ECO:0000256" key="1">
    <source>
        <dbReference type="SAM" id="MobiDB-lite"/>
    </source>
</evidence>
<feature type="region of interest" description="Disordered" evidence="1">
    <location>
        <begin position="1"/>
        <end position="40"/>
    </location>
</feature>